<organism evidence="1 2">
    <name type="scientific">Candidatus Choladousia intestinavium</name>
    <dbReference type="NCBI Taxonomy" id="2840727"/>
    <lineage>
        <taxon>Bacteria</taxon>
        <taxon>Bacillati</taxon>
        <taxon>Bacillota</taxon>
        <taxon>Clostridia</taxon>
        <taxon>Lachnospirales</taxon>
        <taxon>Lachnospiraceae</taxon>
        <taxon>Lachnospiraceae incertae sedis</taxon>
        <taxon>Candidatus Choladousia</taxon>
    </lineage>
</organism>
<comment type="caution">
    <text evidence="1">The sequence shown here is derived from an EMBL/GenBank/DDBJ whole genome shotgun (WGS) entry which is preliminary data.</text>
</comment>
<dbReference type="EMBL" id="DVGK01000029">
    <property type="protein sequence ID" value="HIR12687.1"/>
    <property type="molecule type" value="Genomic_DNA"/>
</dbReference>
<reference evidence="1" key="2">
    <citation type="journal article" date="2021" name="PeerJ">
        <title>Extensive microbial diversity within the chicken gut microbiome revealed by metagenomics and culture.</title>
        <authorList>
            <person name="Gilroy R."/>
            <person name="Ravi A."/>
            <person name="Getino M."/>
            <person name="Pursley I."/>
            <person name="Horton D.L."/>
            <person name="Alikhan N.F."/>
            <person name="Baker D."/>
            <person name="Gharbi K."/>
            <person name="Hall N."/>
            <person name="Watson M."/>
            <person name="Adriaenssens E.M."/>
            <person name="Foster-Nyarko E."/>
            <person name="Jarju S."/>
            <person name="Secka A."/>
            <person name="Antonio M."/>
            <person name="Oren A."/>
            <person name="Chaudhuri R.R."/>
            <person name="La Ragione R."/>
            <person name="Hildebrand F."/>
            <person name="Pallen M.J."/>
        </authorList>
    </citation>
    <scope>NUCLEOTIDE SEQUENCE</scope>
    <source>
        <strain evidence="1">ChiSjej4B22-8148</strain>
    </source>
</reference>
<dbReference type="Proteomes" id="UP000886757">
    <property type="component" value="Unassembled WGS sequence"/>
</dbReference>
<name>A0A9D1D8R9_9FIRM</name>
<evidence type="ECO:0000313" key="1">
    <source>
        <dbReference type="EMBL" id="HIR12687.1"/>
    </source>
</evidence>
<gene>
    <name evidence="1" type="ORF">IAB31_02045</name>
</gene>
<dbReference type="AlphaFoldDB" id="A0A9D1D8R9"/>
<sequence length="164" mass="19273">MRASLDTNVLIHIYRAGLEDILFEFFTDGVFIYEQIRKVELEHHGKEILDKVDSDIESGKIKVYTDETLKQQAVLRIFETNVNENKLLYGLGDLGEVYAISLAQTIGAYSLVTDDMSFRSQIVKFIKRFWKDPYKNEEKKWMSKLVEERKIRVKSKFTELQKLL</sequence>
<evidence type="ECO:0000313" key="2">
    <source>
        <dbReference type="Proteomes" id="UP000886757"/>
    </source>
</evidence>
<protein>
    <recommendedName>
        <fullName evidence="3">PIN domain-containing protein</fullName>
    </recommendedName>
</protein>
<proteinExistence type="predicted"/>
<evidence type="ECO:0008006" key="3">
    <source>
        <dbReference type="Google" id="ProtNLM"/>
    </source>
</evidence>
<accession>A0A9D1D8R9</accession>
<reference evidence="1" key="1">
    <citation type="submission" date="2020-10" db="EMBL/GenBank/DDBJ databases">
        <authorList>
            <person name="Gilroy R."/>
        </authorList>
    </citation>
    <scope>NUCLEOTIDE SEQUENCE</scope>
    <source>
        <strain evidence="1">ChiSjej4B22-8148</strain>
    </source>
</reference>